<name>A0A5J4X0Y1_9EUKA</name>
<accession>A0A5J4X0Y1</accession>
<evidence type="ECO:0000313" key="1">
    <source>
        <dbReference type="EMBL" id="KAA6400800.1"/>
    </source>
</evidence>
<protein>
    <submittedName>
        <fullName evidence="1">Uncharacterized protein</fullName>
    </submittedName>
</protein>
<gene>
    <name evidence="1" type="ORF">EZS28_003674</name>
</gene>
<proteinExistence type="predicted"/>
<comment type="caution">
    <text evidence="1">The sequence shown here is derived from an EMBL/GenBank/DDBJ whole genome shotgun (WGS) entry which is preliminary data.</text>
</comment>
<evidence type="ECO:0000313" key="2">
    <source>
        <dbReference type="Proteomes" id="UP000324800"/>
    </source>
</evidence>
<dbReference type="Proteomes" id="UP000324800">
    <property type="component" value="Unassembled WGS sequence"/>
</dbReference>
<dbReference type="AlphaFoldDB" id="A0A5J4X0Y1"/>
<dbReference type="EMBL" id="SNRW01000498">
    <property type="protein sequence ID" value="KAA6400800.1"/>
    <property type="molecule type" value="Genomic_DNA"/>
</dbReference>
<sequence length="123" mass="14049">MSSAGGKERSDDDDIITTNNENLSTILIMLQKTNNLKEIQQIGILILDYIEEDNLIEELNAFLYHTDTREDFGVKDSAGDVLRDIEYVTAKINSQIYEQEFEGKSKLQSLYPVHQDSEDESDD</sequence>
<reference evidence="1 2" key="1">
    <citation type="submission" date="2019-03" db="EMBL/GenBank/DDBJ databases">
        <title>Single cell metagenomics reveals metabolic interactions within the superorganism composed of flagellate Streblomastix strix and complex community of Bacteroidetes bacteria on its surface.</title>
        <authorList>
            <person name="Treitli S.C."/>
            <person name="Kolisko M."/>
            <person name="Husnik F."/>
            <person name="Keeling P."/>
            <person name="Hampl V."/>
        </authorList>
    </citation>
    <scope>NUCLEOTIDE SEQUENCE [LARGE SCALE GENOMIC DNA]</scope>
    <source>
        <strain evidence="1">ST1C</strain>
    </source>
</reference>
<organism evidence="1 2">
    <name type="scientific">Streblomastix strix</name>
    <dbReference type="NCBI Taxonomy" id="222440"/>
    <lineage>
        <taxon>Eukaryota</taxon>
        <taxon>Metamonada</taxon>
        <taxon>Preaxostyla</taxon>
        <taxon>Oxymonadida</taxon>
        <taxon>Streblomastigidae</taxon>
        <taxon>Streblomastix</taxon>
    </lineage>
</organism>